<dbReference type="KEGG" id="rti:DC20_04755"/>
<evidence type="ECO:0008006" key="4">
    <source>
        <dbReference type="Google" id="ProtNLM"/>
    </source>
</evidence>
<proteinExistence type="predicted"/>
<reference evidence="2 3" key="1">
    <citation type="submission" date="2015-08" db="EMBL/GenBank/DDBJ databases">
        <title>Complete genome sequence of Rufibacter tibetensis strain 1351t, a radiation-resistant bacterium from tibet plateau.</title>
        <authorList>
            <person name="Dai J."/>
        </authorList>
    </citation>
    <scope>NUCLEOTIDE SEQUENCE [LARGE SCALE GENOMIC DNA]</scope>
    <source>
        <strain evidence="2 3">1351</strain>
    </source>
</reference>
<keyword evidence="1" id="KW-0732">Signal</keyword>
<protein>
    <recommendedName>
        <fullName evidence="4">Type IX secretion system membrane protein PorP/SprF</fullName>
    </recommendedName>
</protein>
<dbReference type="Pfam" id="PF11751">
    <property type="entry name" value="PorP_SprF"/>
    <property type="match status" value="1"/>
</dbReference>
<dbReference type="STRING" id="512763.DC20_04755"/>
<dbReference type="Proteomes" id="UP000061382">
    <property type="component" value="Chromosome"/>
</dbReference>
<feature type="signal peptide" evidence="1">
    <location>
        <begin position="1"/>
        <end position="20"/>
    </location>
</feature>
<dbReference type="RefSeq" id="WP_071885379.1">
    <property type="nucleotide sequence ID" value="NZ_CP012643.1"/>
</dbReference>
<organism evidence="2 3">
    <name type="scientific">Rufibacter tibetensis</name>
    <dbReference type="NCBI Taxonomy" id="512763"/>
    <lineage>
        <taxon>Bacteria</taxon>
        <taxon>Pseudomonadati</taxon>
        <taxon>Bacteroidota</taxon>
        <taxon>Cytophagia</taxon>
        <taxon>Cytophagales</taxon>
        <taxon>Hymenobacteraceae</taxon>
        <taxon>Rufibacter</taxon>
    </lineage>
</organism>
<dbReference type="InterPro" id="IPR019861">
    <property type="entry name" value="PorP/SprF_Bacteroidetes"/>
</dbReference>
<name>A0A0P0CN11_9BACT</name>
<evidence type="ECO:0000313" key="3">
    <source>
        <dbReference type="Proteomes" id="UP000061382"/>
    </source>
</evidence>
<dbReference type="EMBL" id="CP012643">
    <property type="protein sequence ID" value="ALI98415.1"/>
    <property type="molecule type" value="Genomic_DNA"/>
</dbReference>
<evidence type="ECO:0000256" key="1">
    <source>
        <dbReference type="SAM" id="SignalP"/>
    </source>
</evidence>
<evidence type="ECO:0000313" key="2">
    <source>
        <dbReference type="EMBL" id="ALI98415.1"/>
    </source>
</evidence>
<dbReference type="PATRIC" id="fig|512763.3.peg.1053"/>
<feature type="chain" id="PRO_5006042735" description="Type IX secretion system membrane protein PorP/SprF" evidence="1">
    <location>
        <begin position="21"/>
        <end position="344"/>
    </location>
</feature>
<accession>A0A0P0CN11</accession>
<keyword evidence="3" id="KW-1185">Reference proteome</keyword>
<gene>
    <name evidence="2" type="ORF">DC20_04755</name>
</gene>
<dbReference type="AlphaFoldDB" id="A0A0P0CN11"/>
<dbReference type="NCBIfam" id="TIGR03519">
    <property type="entry name" value="T9SS_PorP_fam"/>
    <property type="match status" value="1"/>
</dbReference>
<sequence length="344" mass="38676">MRKNFYSLLILLCLPLLGWAQQVPHYSQYMLNPLLLNPAVSGTDNYIDVRAGYRNQWTGLEGAPTSYYLSGHMPFSKRDYLSTPTTFEPRSVLKGKHDKIKWRPGYRNNSQKTRPHHGMGVLVQADKAAGLKRTEVQFLYAYHQPLTSSIKLSAGVAAGITQFGLNRDMLTFGTSGDPVIHADEYNRILPNIGVGALLYSTRFFLGASVAQVLPTPFSFRESQPTVSAKQQRHFFGHGGYRFPITHIISVMPSVVVKYAAPSPLSVDVNAKVFWRDQFWAGASYRMNDAAVITGGFQYKHKFHLGYAYDFTTSGLNQVSYGSHEIVLGLMLRNKQTVYSPSQYW</sequence>
<dbReference type="OrthoDB" id="1114455at2"/>